<gene>
    <name evidence="2" type="ORF">LSAT_V11C500235390</name>
</gene>
<dbReference type="SUPFAM" id="SSF51726">
    <property type="entry name" value="UROD/MetE-like"/>
    <property type="match status" value="1"/>
</dbReference>
<dbReference type="GO" id="GO:0008270">
    <property type="term" value="F:zinc ion binding"/>
    <property type="evidence" value="ECO:0007669"/>
    <property type="project" value="InterPro"/>
</dbReference>
<dbReference type="Proteomes" id="UP000235145">
    <property type="component" value="Unassembled WGS sequence"/>
</dbReference>
<dbReference type="GO" id="GO:0008652">
    <property type="term" value="P:amino acid biosynthetic process"/>
    <property type="evidence" value="ECO:0007669"/>
    <property type="project" value="InterPro"/>
</dbReference>
<dbReference type="Gene3D" id="1.10.1370.40">
    <property type="match status" value="1"/>
</dbReference>
<proteinExistence type="predicted"/>
<sequence>MKLKWEPVSMQQRHGSSIVEVCHIIEETVDQFFALKIPMRSGEMNSLFRGIDNALQLRVETVAVFVGPVSYLLLSKLAKGVEKTFDLLSLLDKILPIYKYAFFPNHFHVLYNKVESQFHYNKNYPCMEVIVELKEAGATWIQVDVDTLVKDLEGYQLKGFTKAYSELESACSGHNVIVANYFADIPAEAFKTLTSLPGVSGFTFDFIHGEKALHLIKSSFPSGKYLFAGVVDGRNIWANDLVGSLAGHKNEAFFSANAAVQVSRKSSPRVTNESLQKAVWNVDVRFYRIKDLSGKPISYFCFDRYSRPAEKRGGAWMDEVFL</sequence>
<feature type="domain" description="MHD1" evidence="1">
    <location>
        <begin position="1"/>
        <end position="69"/>
    </location>
</feature>
<name>A0A9R1VJY4_LACSA</name>
<dbReference type="EMBL" id="NBSK02000005">
    <property type="protein sequence ID" value="KAJ0207388.1"/>
    <property type="molecule type" value="Genomic_DNA"/>
</dbReference>
<dbReference type="PANTHER" id="PTHR30519">
    <property type="entry name" value="5-METHYLTETRAHYDROPTEROYLTRIGLUTAMATE--HOMOCYSTEINE METHYLTRANSFERASE"/>
    <property type="match status" value="1"/>
</dbReference>
<protein>
    <recommendedName>
        <fullName evidence="1">MHD1 domain-containing protein</fullName>
    </recommendedName>
</protein>
<evidence type="ECO:0000259" key="1">
    <source>
        <dbReference type="PROSITE" id="PS51258"/>
    </source>
</evidence>
<dbReference type="InterPro" id="IPR038071">
    <property type="entry name" value="UROD/MetE-like_sf"/>
</dbReference>
<dbReference type="Pfam" id="PF25761">
    <property type="entry name" value="TPR_PATROL1"/>
    <property type="match status" value="1"/>
</dbReference>
<dbReference type="InterPro" id="IPR013215">
    <property type="entry name" value="Cbl-indep_Met_Synth_N"/>
</dbReference>
<dbReference type="AlphaFoldDB" id="A0A9R1VJY4"/>
<evidence type="ECO:0000313" key="3">
    <source>
        <dbReference type="Proteomes" id="UP000235145"/>
    </source>
</evidence>
<evidence type="ECO:0000313" key="2">
    <source>
        <dbReference type="EMBL" id="KAJ0207388.1"/>
    </source>
</evidence>
<dbReference type="Gene3D" id="3.20.20.210">
    <property type="match status" value="1"/>
</dbReference>
<dbReference type="GO" id="GO:0003871">
    <property type="term" value="F:5-methyltetrahydropteroyltriglutamate-homocysteine S-methyltransferase activity"/>
    <property type="evidence" value="ECO:0007669"/>
    <property type="project" value="InterPro"/>
</dbReference>
<reference evidence="2 3" key="1">
    <citation type="journal article" date="2017" name="Nat. Commun.">
        <title>Genome assembly with in vitro proximity ligation data and whole-genome triplication in lettuce.</title>
        <authorList>
            <person name="Reyes-Chin-Wo S."/>
            <person name="Wang Z."/>
            <person name="Yang X."/>
            <person name="Kozik A."/>
            <person name="Arikit S."/>
            <person name="Song C."/>
            <person name="Xia L."/>
            <person name="Froenicke L."/>
            <person name="Lavelle D.O."/>
            <person name="Truco M.J."/>
            <person name="Xia R."/>
            <person name="Zhu S."/>
            <person name="Xu C."/>
            <person name="Xu H."/>
            <person name="Xu X."/>
            <person name="Cox K."/>
            <person name="Korf I."/>
            <person name="Meyers B.C."/>
            <person name="Michelmore R.W."/>
        </authorList>
    </citation>
    <scope>NUCLEOTIDE SEQUENCE [LARGE SCALE GENOMIC DNA]</scope>
    <source>
        <strain evidence="3">cv. Salinas</strain>
        <tissue evidence="2">Seedlings</tissue>
    </source>
</reference>
<dbReference type="InterPro" id="IPR014770">
    <property type="entry name" value="Munc13_1"/>
</dbReference>
<dbReference type="InterPro" id="IPR057984">
    <property type="entry name" value="PATROL1_C"/>
</dbReference>
<organism evidence="2 3">
    <name type="scientific">Lactuca sativa</name>
    <name type="common">Garden lettuce</name>
    <dbReference type="NCBI Taxonomy" id="4236"/>
    <lineage>
        <taxon>Eukaryota</taxon>
        <taxon>Viridiplantae</taxon>
        <taxon>Streptophyta</taxon>
        <taxon>Embryophyta</taxon>
        <taxon>Tracheophyta</taxon>
        <taxon>Spermatophyta</taxon>
        <taxon>Magnoliopsida</taxon>
        <taxon>eudicotyledons</taxon>
        <taxon>Gunneridae</taxon>
        <taxon>Pentapetalae</taxon>
        <taxon>asterids</taxon>
        <taxon>campanulids</taxon>
        <taxon>Asterales</taxon>
        <taxon>Asteraceae</taxon>
        <taxon>Cichorioideae</taxon>
        <taxon>Cichorieae</taxon>
        <taxon>Lactucinae</taxon>
        <taxon>Lactuca</taxon>
    </lineage>
</organism>
<keyword evidence="3" id="KW-1185">Reference proteome</keyword>
<dbReference type="Pfam" id="PF08267">
    <property type="entry name" value="Meth_synt_1"/>
    <property type="match status" value="1"/>
</dbReference>
<comment type="caution">
    <text evidence="2">The sequence shown here is derived from an EMBL/GenBank/DDBJ whole genome shotgun (WGS) entry which is preliminary data.</text>
</comment>
<accession>A0A9R1VJY4</accession>
<dbReference type="PROSITE" id="PS51258">
    <property type="entry name" value="MHD1"/>
    <property type="match status" value="1"/>
</dbReference>